<gene>
    <name evidence="1" type="ORF">PPRIM_AZ9-3.1.T0330191</name>
</gene>
<sequence>MQNFKLPHSKLFWYIQEMYQQNLIDDHEKQQLKGTKPINLKKKSNY</sequence>
<reference evidence="1" key="1">
    <citation type="submission" date="2021-01" db="EMBL/GenBank/DDBJ databases">
        <authorList>
            <consortium name="Genoscope - CEA"/>
            <person name="William W."/>
        </authorList>
    </citation>
    <scope>NUCLEOTIDE SEQUENCE</scope>
</reference>
<name>A0A8S1L4Z4_PARPR</name>
<dbReference type="AlphaFoldDB" id="A0A8S1L4Z4"/>
<organism evidence="1 2">
    <name type="scientific">Paramecium primaurelia</name>
    <dbReference type="NCBI Taxonomy" id="5886"/>
    <lineage>
        <taxon>Eukaryota</taxon>
        <taxon>Sar</taxon>
        <taxon>Alveolata</taxon>
        <taxon>Ciliophora</taxon>
        <taxon>Intramacronucleata</taxon>
        <taxon>Oligohymenophorea</taxon>
        <taxon>Peniculida</taxon>
        <taxon>Parameciidae</taxon>
        <taxon>Paramecium</taxon>
    </lineage>
</organism>
<comment type="caution">
    <text evidence="1">The sequence shown here is derived from an EMBL/GenBank/DDBJ whole genome shotgun (WGS) entry which is preliminary data.</text>
</comment>
<dbReference type="Proteomes" id="UP000688137">
    <property type="component" value="Unassembled WGS sequence"/>
</dbReference>
<evidence type="ECO:0000313" key="1">
    <source>
        <dbReference type="EMBL" id="CAD8062547.1"/>
    </source>
</evidence>
<protein>
    <submittedName>
        <fullName evidence="1">Uncharacterized protein</fullName>
    </submittedName>
</protein>
<dbReference type="EMBL" id="CAJJDM010000032">
    <property type="protein sequence ID" value="CAD8062547.1"/>
    <property type="molecule type" value="Genomic_DNA"/>
</dbReference>
<accession>A0A8S1L4Z4</accession>
<proteinExistence type="predicted"/>
<evidence type="ECO:0000313" key="2">
    <source>
        <dbReference type="Proteomes" id="UP000688137"/>
    </source>
</evidence>
<keyword evidence="2" id="KW-1185">Reference proteome</keyword>